<dbReference type="RefSeq" id="WP_377342413.1">
    <property type="nucleotide sequence ID" value="NZ_JBHLUE010000019.1"/>
</dbReference>
<protein>
    <recommendedName>
        <fullName evidence="5">PaaX family transcriptional regulator</fullName>
    </recommendedName>
</protein>
<accession>A0ABV6P290</accession>
<reference evidence="3 4" key="1">
    <citation type="submission" date="2024-09" db="EMBL/GenBank/DDBJ databases">
        <authorList>
            <person name="Sun Q."/>
            <person name="Mori K."/>
        </authorList>
    </citation>
    <scope>NUCLEOTIDE SEQUENCE [LARGE SCALE GENOMIC DNA]</scope>
    <source>
        <strain evidence="3 4">TBRC 2205</strain>
    </source>
</reference>
<feature type="domain" description="Transcriptional repressor PaaX-like central Cas2-like" evidence="2">
    <location>
        <begin position="100"/>
        <end position="151"/>
    </location>
</feature>
<dbReference type="PANTHER" id="PTHR30319:SF1">
    <property type="entry name" value="TRANSCRIPTIONAL REPRESSOR PAAX"/>
    <property type="match status" value="1"/>
</dbReference>
<feature type="domain" description="Transcriptional repressor PaaX-like N-terminal" evidence="1">
    <location>
        <begin position="35"/>
        <end position="82"/>
    </location>
</feature>
<dbReference type="Pfam" id="PF07848">
    <property type="entry name" value="PaaX"/>
    <property type="match status" value="1"/>
</dbReference>
<evidence type="ECO:0000259" key="2">
    <source>
        <dbReference type="Pfam" id="PF20803"/>
    </source>
</evidence>
<organism evidence="3 4">
    <name type="scientific">Plantactinospora siamensis</name>
    <dbReference type="NCBI Taxonomy" id="555372"/>
    <lineage>
        <taxon>Bacteria</taxon>
        <taxon>Bacillati</taxon>
        <taxon>Actinomycetota</taxon>
        <taxon>Actinomycetes</taxon>
        <taxon>Micromonosporales</taxon>
        <taxon>Micromonosporaceae</taxon>
        <taxon>Plantactinospora</taxon>
    </lineage>
</organism>
<evidence type="ECO:0000313" key="3">
    <source>
        <dbReference type="EMBL" id="MFC0567151.1"/>
    </source>
</evidence>
<dbReference type="InterPro" id="IPR036388">
    <property type="entry name" value="WH-like_DNA-bd_sf"/>
</dbReference>
<dbReference type="InterPro" id="IPR012906">
    <property type="entry name" value="PaaX-like_N"/>
</dbReference>
<proteinExistence type="predicted"/>
<gene>
    <name evidence="3" type="ORF">ACFFHU_23805</name>
</gene>
<dbReference type="Pfam" id="PF20803">
    <property type="entry name" value="PaaX_M"/>
    <property type="match status" value="1"/>
</dbReference>
<dbReference type="Proteomes" id="UP001589894">
    <property type="component" value="Unassembled WGS sequence"/>
</dbReference>
<evidence type="ECO:0000259" key="1">
    <source>
        <dbReference type="Pfam" id="PF07848"/>
    </source>
</evidence>
<evidence type="ECO:0008006" key="5">
    <source>
        <dbReference type="Google" id="ProtNLM"/>
    </source>
</evidence>
<dbReference type="EMBL" id="JBHLUE010000019">
    <property type="protein sequence ID" value="MFC0567151.1"/>
    <property type="molecule type" value="Genomic_DNA"/>
</dbReference>
<keyword evidence="4" id="KW-1185">Reference proteome</keyword>
<dbReference type="InterPro" id="IPR048846">
    <property type="entry name" value="PaaX-like_central"/>
</dbReference>
<evidence type="ECO:0000313" key="4">
    <source>
        <dbReference type="Proteomes" id="UP001589894"/>
    </source>
</evidence>
<comment type="caution">
    <text evidence="3">The sequence shown here is derived from an EMBL/GenBank/DDBJ whole genome shotgun (WGS) entry which is preliminary data.</text>
</comment>
<sequence>MSQTVASESGPVTAAQARGAGMVPFLFGVTGRPELPGALLTRLLGDLGLSRAAARALLLRMRNDGQLVGTRRGRGVDYRLAGSAARGFERVRTAAQPPRTEWTGAFHALLHQVPESRRAFRDALRRAAVMTGYGILQQGVLIALTDRSHLLAPLADPPAEAMVYSARLAMSDAEAARAARHAWSLDELAARHRRHIATLRDAVRQGRTPPAGPAGLRRYAELLRAPLIDTLSSPRLPEPLEPADWPMPDLQAAIGEVQRVYGGPAVSYARSLLDEPSG</sequence>
<name>A0ABV6P290_9ACTN</name>
<dbReference type="Gene3D" id="1.10.10.10">
    <property type="entry name" value="Winged helix-like DNA-binding domain superfamily/Winged helix DNA-binding domain"/>
    <property type="match status" value="1"/>
</dbReference>
<dbReference type="PANTHER" id="PTHR30319">
    <property type="entry name" value="PHENYLACETIC ACID REGULATOR-RELATED TRANSCRIPTIONAL REPRESSOR"/>
    <property type="match status" value="1"/>
</dbReference>